<gene>
    <name evidence="1" type="ORF">SAMN04488557_0714</name>
</gene>
<dbReference type="AlphaFoldDB" id="A0A1I7MXW6"/>
<sequence>MSPFSQSIAQKLRIASSKELAERYARRQQRASEIQDRRGRTITVVNFQRGHRSNGLLDD</sequence>
<dbReference type="Proteomes" id="UP000199423">
    <property type="component" value="Unassembled WGS sequence"/>
</dbReference>
<name>A0A1I7MXW6_9HYPH</name>
<evidence type="ECO:0000313" key="2">
    <source>
        <dbReference type="Proteomes" id="UP000199423"/>
    </source>
</evidence>
<protein>
    <submittedName>
        <fullName evidence="1">Uncharacterized protein</fullName>
    </submittedName>
</protein>
<accession>A0A1I7MXW6</accession>
<reference evidence="2" key="1">
    <citation type="submission" date="2016-10" db="EMBL/GenBank/DDBJ databases">
        <authorList>
            <person name="Varghese N."/>
            <person name="Submissions S."/>
        </authorList>
    </citation>
    <scope>NUCLEOTIDE SEQUENCE [LARGE SCALE GENOMIC DNA]</scope>
    <source>
        <strain evidence="2">DSM 1565</strain>
    </source>
</reference>
<dbReference type="EMBL" id="FPCH01000001">
    <property type="protein sequence ID" value="SFV27252.1"/>
    <property type="molecule type" value="Genomic_DNA"/>
</dbReference>
<keyword evidence="2" id="KW-1185">Reference proteome</keyword>
<dbReference type="STRING" id="51670.SAMN04488557_0714"/>
<organism evidence="1 2">
    <name type="scientific">Hyphomicrobium facile</name>
    <dbReference type="NCBI Taxonomy" id="51670"/>
    <lineage>
        <taxon>Bacteria</taxon>
        <taxon>Pseudomonadati</taxon>
        <taxon>Pseudomonadota</taxon>
        <taxon>Alphaproteobacteria</taxon>
        <taxon>Hyphomicrobiales</taxon>
        <taxon>Hyphomicrobiaceae</taxon>
        <taxon>Hyphomicrobium</taxon>
    </lineage>
</organism>
<proteinExistence type="predicted"/>
<evidence type="ECO:0000313" key="1">
    <source>
        <dbReference type="EMBL" id="SFV27252.1"/>
    </source>
</evidence>